<name>A0A075FFN0_SALMI</name>
<comment type="function">
    <text evidence="9">Probable transcriptional factor. Binds to the promoter of the SQUAMOSA gene.</text>
</comment>
<dbReference type="InterPro" id="IPR004333">
    <property type="entry name" value="SBP_dom"/>
</dbReference>
<evidence type="ECO:0000256" key="1">
    <source>
        <dbReference type="ARBA" id="ARBA00004123"/>
    </source>
</evidence>
<evidence type="ECO:0000256" key="10">
    <source>
        <dbReference type="PROSITE-ProRule" id="PRU00470"/>
    </source>
</evidence>
<dbReference type="EMBL" id="KF437887">
    <property type="protein sequence ID" value="AIE89800.1"/>
    <property type="molecule type" value="mRNA"/>
</dbReference>
<dbReference type="PANTHER" id="PTHR31251">
    <property type="entry name" value="SQUAMOSA PROMOTER-BINDING-LIKE PROTEIN 4"/>
    <property type="match status" value="1"/>
</dbReference>
<dbReference type="AlphaFoldDB" id="A0A075FFN0"/>
<feature type="compositionally biased region" description="Basic residues" evidence="11">
    <location>
        <begin position="132"/>
        <end position="143"/>
    </location>
</feature>
<evidence type="ECO:0000313" key="13">
    <source>
        <dbReference type="EMBL" id="AIE89800.1"/>
    </source>
</evidence>
<dbReference type="InterPro" id="IPR044817">
    <property type="entry name" value="SBP-like"/>
</dbReference>
<keyword evidence="5" id="KW-0805">Transcription regulation</keyword>
<keyword evidence="2" id="KW-0479">Metal-binding</keyword>
<evidence type="ECO:0000256" key="9">
    <source>
        <dbReference type="ARBA" id="ARBA00056472"/>
    </source>
</evidence>
<keyword evidence="6" id="KW-0238">DNA-binding</keyword>
<proteinExistence type="evidence at transcript level"/>
<evidence type="ECO:0000259" key="12">
    <source>
        <dbReference type="PROSITE" id="PS51141"/>
    </source>
</evidence>
<comment type="subcellular location">
    <subcellularLocation>
        <location evidence="1">Nucleus</location>
    </subcellularLocation>
</comment>
<feature type="region of interest" description="Disordered" evidence="11">
    <location>
        <begin position="1"/>
        <end position="22"/>
    </location>
</feature>
<dbReference type="PANTHER" id="PTHR31251:SF226">
    <property type="entry name" value="SQUAMOSA PROMOTER-BINDING-LIKE PROTEIN 6"/>
    <property type="match status" value="1"/>
</dbReference>
<feature type="compositionally biased region" description="Low complexity" evidence="11">
    <location>
        <begin position="1"/>
        <end position="11"/>
    </location>
</feature>
<feature type="region of interest" description="Disordered" evidence="11">
    <location>
        <begin position="309"/>
        <end position="354"/>
    </location>
</feature>
<evidence type="ECO:0000256" key="2">
    <source>
        <dbReference type="ARBA" id="ARBA00022723"/>
    </source>
</evidence>
<gene>
    <name evidence="13" type="primary">SPL11</name>
</gene>
<evidence type="ECO:0000256" key="8">
    <source>
        <dbReference type="ARBA" id="ARBA00023242"/>
    </source>
</evidence>
<keyword evidence="3 10" id="KW-0863">Zinc-finger</keyword>
<evidence type="ECO:0000256" key="3">
    <source>
        <dbReference type="ARBA" id="ARBA00022771"/>
    </source>
</evidence>
<evidence type="ECO:0000256" key="6">
    <source>
        <dbReference type="ARBA" id="ARBA00023125"/>
    </source>
</evidence>
<organism evidence="13">
    <name type="scientific">Salvia miltiorrhiza</name>
    <name type="common">Chinese sage</name>
    <dbReference type="NCBI Taxonomy" id="226208"/>
    <lineage>
        <taxon>Eukaryota</taxon>
        <taxon>Viridiplantae</taxon>
        <taxon>Streptophyta</taxon>
        <taxon>Embryophyta</taxon>
        <taxon>Tracheophyta</taxon>
        <taxon>Spermatophyta</taxon>
        <taxon>Magnoliopsida</taxon>
        <taxon>eudicotyledons</taxon>
        <taxon>Gunneridae</taxon>
        <taxon>Pentapetalae</taxon>
        <taxon>asterids</taxon>
        <taxon>lamiids</taxon>
        <taxon>Lamiales</taxon>
        <taxon>Lamiaceae</taxon>
        <taxon>Nepetoideae</taxon>
        <taxon>Mentheae</taxon>
        <taxon>Salviinae</taxon>
        <taxon>Salvia</taxon>
        <taxon>Salvia incertae sedis</taxon>
    </lineage>
</organism>
<dbReference type="GO" id="GO:0008270">
    <property type="term" value="F:zinc ion binding"/>
    <property type="evidence" value="ECO:0007669"/>
    <property type="project" value="UniProtKB-KW"/>
</dbReference>
<keyword evidence="8" id="KW-0539">Nucleus</keyword>
<sequence>MEKGSSSSSSSSGGGGADSINGLKFGKKIYFEGVGSRIGGGEEEEAAPPRSPAKKGRTAVVQGGQPPRCQVEGCMVDLSDSKAYYCRHKVCGEHSKSPMVIVAGLEQRFCQQCSRFHQLPEFDQGKRSCRRRLAGHNERRRKPPPGPLLSSRYASLSPSVLTGGGLETDFSAYSTFGGRDPWPDSSKQRGLADQTTSTGNFQLPWQMSSQASPPNLLQGSTTRSSYTAAEDCFSGISDSTSALSLLSNEPWGSRSQALDLGVSSFLAAANGAAGVDPGTPVGRYSSCPSWDFKGDHSLHEMPPDMGLGQISHSHPTNTPYSMDLGLARPGDGRRHELEPSGGYDSSGHHMNWSL</sequence>
<feature type="region of interest" description="Disordered" evidence="11">
    <location>
        <begin position="38"/>
        <end position="64"/>
    </location>
</feature>
<protein>
    <submittedName>
        <fullName evidence="13">SQUAMOSA promoter binding protein-like 11</fullName>
    </submittedName>
</protein>
<dbReference type="Pfam" id="PF03110">
    <property type="entry name" value="SBP"/>
    <property type="match status" value="1"/>
</dbReference>
<evidence type="ECO:0000256" key="5">
    <source>
        <dbReference type="ARBA" id="ARBA00023015"/>
    </source>
</evidence>
<feature type="region of interest" description="Disordered" evidence="11">
    <location>
        <begin position="177"/>
        <end position="221"/>
    </location>
</feature>
<evidence type="ECO:0000256" key="7">
    <source>
        <dbReference type="ARBA" id="ARBA00023163"/>
    </source>
</evidence>
<dbReference type="GO" id="GO:0003677">
    <property type="term" value="F:DNA binding"/>
    <property type="evidence" value="ECO:0007669"/>
    <property type="project" value="UniProtKB-KW"/>
</dbReference>
<feature type="domain" description="SBP-type" evidence="12">
    <location>
        <begin position="66"/>
        <end position="143"/>
    </location>
</feature>
<dbReference type="SUPFAM" id="SSF103612">
    <property type="entry name" value="SBT domain"/>
    <property type="match status" value="1"/>
</dbReference>
<dbReference type="InterPro" id="IPR036893">
    <property type="entry name" value="SBP_sf"/>
</dbReference>
<dbReference type="FunFam" id="4.10.1100.10:FF:000001">
    <property type="entry name" value="Squamosa promoter-binding-like protein 14"/>
    <property type="match status" value="1"/>
</dbReference>
<evidence type="ECO:0000256" key="4">
    <source>
        <dbReference type="ARBA" id="ARBA00022833"/>
    </source>
</evidence>
<dbReference type="PROSITE" id="PS51141">
    <property type="entry name" value="ZF_SBP"/>
    <property type="match status" value="1"/>
</dbReference>
<feature type="non-terminal residue" evidence="13">
    <location>
        <position position="1"/>
    </location>
</feature>
<evidence type="ECO:0000256" key="11">
    <source>
        <dbReference type="SAM" id="MobiDB-lite"/>
    </source>
</evidence>
<reference evidence="13" key="1">
    <citation type="journal article" date="2014" name="J. Integr. Plant Biol.">
        <title>Genome-wide analysis and molecular dissection of the SPL gene family in Salvia miltiorrhiza.</title>
        <authorList>
            <person name="Zhang L."/>
            <person name="Wu B."/>
            <person name="Zhao D."/>
            <person name="Li C."/>
            <person name="Shao F."/>
            <person name="Lu S."/>
        </authorList>
    </citation>
    <scope>NUCLEOTIDE SEQUENCE</scope>
</reference>
<accession>A0A075FFN0</accession>
<keyword evidence="7" id="KW-0804">Transcription</keyword>
<dbReference type="GO" id="GO:0005634">
    <property type="term" value="C:nucleus"/>
    <property type="evidence" value="ECO:0007669"/>
    <property type="project" value="UniProtKB-SubCell"/>
</dbReference>
<feature type="compositionally biased region" description="Polar residues" evidence="11">
    <location>
        <begin position="310"/>
        <end position="320"/>
    </location>
</feature>
<dbReference type="Gene3D" id="4.10.1100.10">
    <property type="entry name" value="Transcription factor, SBP-box domain"/>
    <property type="match status" value="1"/>
</dbReference>
<feature type="region of interest" description="Disordered" evidence="11">
    <location>
        <begin position="132"/>
        <end position="153"/>
    </location>
</feature>
<keyword evidence="4" id="KW-0862">Zinc</keyword>
<feature type="compositionally biased region" description="Polar residues" evidence="11">
    <location>
        <begin position="193"/>
        <end position="221"/>
    </location>
</feature>